<dbReference type="PROSITE" id="PS51257">
    <property type="entry name" value="PROKAR_LIPOPROTEIN"/>
    <property type="match status" value="1"/>
</dbReference>
<keyword evidence="3 4" id="KW-0413">Isomerase</keyword>
<comment type="similarity">
    <text evidence="4">Belongs to the FKBP-type PPIase family.</text>
</comment>
<dbReference type="OrthoDB" id="1093155at2"/>
<keyword evidence="9" id="KW-1185">Reference proteome</keyword>
<dbReference type="EMBL" id="FOKU01000002">
    <property type="protein sequence ID" value="SFB78606.1"/>
    <property type="molecule type" value="Genomic_DNA"/>
</dbReference>
<proteinExistence type="inferred from homology"/>
<evidence type="ECO:0000256" key="3">
    <source>
        <dbReference type="PROSITE-ProRule" id="PRU00277"/>
    </source>
</evidence>
<dbReference type="InterPro" id="IPR046357">
    <property type="entry name" value="PPIase_dom_sf"/>
</dbReference>
<dbReference type="EC" id="5.2.1.8" evidence="4"/>
<dbReference type="Pfam" id="PF00254">
    <property type="entry name" value="FKBP_C"/>
    <property type="match status" value="1"/>
</dbReference>
<evidence type="ECO:0000256" key="1">
    <source>
        <dbReference type="ARBA" id="ARBA00000971"/>
    </source>
</evidence>
<reference evidence="7 8" key="1">
    <citation type="submission" date="2016-11" db="EMBL/GenBank/DDBJ databases">
        <authorList>
            <person name="Varghese N."/>
            <person name="Submissions S."/>
        </authorList>
    </citation>
    <scope>NUCLEOTIDE SEQUENCE [LARGE SCALE GENOMIC DNA]</scope>
    <source>
        <strain evidence="7 8">CGMCC 1.12174</strain>
        <strain evidence="6 9">DSM 26351</strain>
    </source>
</reference>
<accession>A0A3A1NZP9</accession>
<evidence type="ECO:0000313" key="9">
    <source>
        <dbReference type="Proteomes" id="UP000198940"/>
    </source>
</evidence>
<evidence type="ECO:0000313" key="8">
    <source>
        <dbReference type="Proteomes" id="UP000184031"/>
    </source>
</evidence>
<evidence type="ECO:0000259" key="5">
    <source>
        <dbReference type="PROSITE" id="PS50059"/>
    </source>
</evidence>
<dbReference type="SUPFAM" id="SSF54534">
    <property type="entry name" value="FKBP-like"/>
    <property type="match status" value="1"/>
</dbReference>
<dbReference type="NCBIfam" id="TIGR03516">
    <property type="entry name" value="ppisom_GldI"/>
    <property type="match status" value="1"/>
</dbReference>
<comment type="catalytic activity">
    <reaction evidence="1 3 4">
        <text>[protein]-peptidylproline (omega=180) = [protein]-peptidylproline (omega=0)</text>
        <dbReference type="Rhea" id="RHEA:16237"/>
        <dbReference type="Rhea" id="RHEA-COMP:10747"/>
        <dbReference type="Rhea" id="RHEA-COMP:10748"/>
        <dbReference type="ChEBI" id="CHEBI:83833"/>
        <dbReference type="ChEBI" id="CHEBI:83834"/>
        <dbReference type="EC" id="5.2.1.8"/>
    </reaction>
</comment>
<dbReference type="InterPro" id="IPR001179">
    <property type="entry name" value="PPIase_FKBP_dom"/>
</dbReference>
<protein>
    <recommendedName>
        <fullName evidence="4">Peptidyl-prolyl cis-trans isomerase</fullName>
        <ecNumber evidence="4">5.2.1.8</ecNumber>
    </recommendedName>
</protein>
<feature type="domain" description="PPIase FKBP-type" evidence="5">
    <location>
        <begin position="88"/>
        <end position="175"/>
    </location>
</feature>
<dbReference type="Proteomes" id="UP000198940">
    <property type="component" value="Unassembled WGS sequence"/>
</dbReference>
<accession>A0A1M6S687</accession>
<sequence>MRIVLLFIVVIVFASCKGPEPRKPVEVKSGSFYKESIERSKQLLAKEEEIIKELMAKDTLHEYITSPNGFWYYYETKNDTATYLPKTEDQILFSYNLMSLQNDTIYTAEQIGPTSHVVDKQQLFPGLQNAVKLLKINEKATFIFPSLQAFGYQGDNKAIGPRTPLKSSVELHTIIIHKDSLN</sequence>
<dbReference type="Proteomes" id="UP000184031">
    <property type="component" value="Unassembled WGS sequence"/>
</dbReference>
<dbReference type="PROSITE" id="PS50059">
    <property type="entry name" value="FKBP_PPIASE"/>
    <property type="match status" value="1"/>
</dbReference>
<evidence type="ECO:0000313" key="6">
    <source>
        <dbReference type="EMBL" id="SFB78606.1"/>
    </source>
</evidence>
<dbReference type="STRING" id="1055723.SAMN05216293_1004"/>
<dbReference type="AlphaFoldDB" id="A0A1M6S687"/>
<evidence type="ECO:0000256" key="4">
    <source>
        <dbReference type="RuleBase" id="RU003915"/>
    </source>
</evidence>
<name>A0A1M6S687_9FLAO</name>
<keyword evidence="2 3" id="KW-0697">Rotamase</keyword>
<evidence type="ECO:0000256" key="2">
    <source>
        <dbReference type="ARBA" id="ARBA00023110"/>
    </source>
</evidence>
<evidence type="ECO:0000313" key="7">
    <source>
        <dbReference type="EMBL" id="SHK40211.1"/>
    </source>
</evidence>
<dbReference type="GO" id="GO:0003755">
    <property type="term" value="F:peptidyl-prolyl cis-trans isomerase activity"/>
    <property type="evidence" value="ECO:0007669"/>
    <property type="project" value="UniProtKB-UniRule"/>
</dbReference>
<dbReference type="InterPro" id="IPR019869">
    <property type="entry name" value="Motility-assoc_PPIase_GldI"/>
</dbReference>
<comment type="caution">
    <text evidence="7">The sequence shown here is derived from an EMBL/GenBank/DDBJ whole genome shotgun (WGS) entry which is preliminary data.</text>
</comment>
<organism evidence="7 8">
    <name type="scientific">Flagellimonas taeanensis</name>
    <dbReference type="NCBI Taxonomy" id="1005926"/>
    <lineage>
        <taxon>Bacteria</taxon>
        <taxon>Pseudomonadati</taxon>
        <taxon>Bacteroidota</taxon>
        <taxon>Flavobacteriia</taxon>
        <taxon>Flavobacteriales</taxon>
        <taxon>Flavobacteriaceae</taxon>
        <taxon>Flagellimonas</taxon>
    </lineage>
</organism>
<dbReference type="RefSeq" id="WP_072877521.1">
    <property type="nucleotide sequence ID" value="NZ_FOKU01000002.1"/>
</dbReference>
<dbReference type="EMBL" id="FRAT01000002">
    <property type="protein sequence ID" value="SHK40211.1"/>
    <property type="molecule type" value="Genomic_DNA"/>
</dbReference>
<dbReference type="Gene3D" id="3.10.50.40">
    <property type="match status" value="1"/>
</dbReference>
<gene>
    <name evidence="6" type="ORF">SAMN04487891_102325</name>
    <name evidence="7" type="ORF">SAMN05216293_1004</name>
</gene>